<dbReference type="STRING" id="1526.SAMN02910262_00864"/>
<dbReference type="InterPro" id="IPR007630">
    <property type="entry name" value="RNA_pol_sigma70_r4"/>
</dbReference>
<dbReference type="Gene3D" id="1.20.140.160">
    <property type="match status" value="1"/>
</dbReference>
<dbReference type="Proteomes" id="UP000199820">
    <property type="component" value="Unassembled WGS sequence"/>
</dbReference>
<keyword evidence="6" id="KW-0282">Flagellum</keyword>
<dbReference type="Gene3D" id="1.10.1740.10">
    <property type="match status" value="1"/>
</dbReference>
<dbReference type="GO" id="GO:0003899">
    <property type="term" value="F:DNA-directed RNA polymerase activity"/>
    <property type="evidence" value="ECO:0007669"/>
    <property type="project" value="InterPro"/>
</dbReference>
<dbReference type="NCBIfam" id="NF005413">
    <property type="entry name" value="PRK06986.1"/>
    <property type="match status" value="1"/>
</dbReference>
<gene>
    <name evidence="6" type="ORF">SAMN04487771_100530</name>
</gene>
<dbReference type="SUPFAM" id="SSF88659">
    <property type="entry name" value="Sigma3 and sigma4 domains of RNA polymerase sigma factors"/>
    <property type="match status" value="2"/>
</dbReference>
<dbReference type="InterPro" id="IPR014284">
    <property type="entry name" value="RNA_pol_sigma-70_dom"/>
</dbReference>
<keyword evidence="3" id="KW-0238">DNA-binding</keyword>
<dbReference type="PRINTS" id="PR00046">
    <property type="entry name" value="SIGMA70FCT"/>
</dbReference>
<dbReference type="eggNOG" id="COG1191">
    <property type="taxonomic scope" value="Bacteria"/>
</dbReference>
<proteinExistence type="predicted"/>
<evidence type="ECO:0000256" key="2">
    <source>
        <dbReference type="ARBA" id="ARBA00023082"/>
    </source>
</evidence>
<reference evidence="6 7" key="1">
    <citation type="submission" date="2016-10" db="EMBL/GenBank/DDBJ databases">
        <authorList>
            <person name="de Groot N.N."/>
        </authorList>
    </citation>
    <scope>NUCLEOTIDE SEQUENCE [LARGE SCALE GENOMIC DNA]</scope>
    <source>
        <strain evidence="6 7">KH1P1</strain>
    </source>
</reference>
<dbReference type="InterPro" id="IPR013324">
    <property type="entry name" value="RNA_pol_sigma_r3/r4-like"/>
</dbReference>
<dbReference type="PROSITE" id="PS00716">
    <property type="entry name" value="SIGMA70_2"/>
    <property type="match status" value="1"/>
</dbReference>
<evidence type="ECO:0000256" key="4">
    <source>
        <dbReference type="ARBA" id="ARBA00023163"/>
    </source>
</evidence>
<dbReference type="CDD" id="cd06171">
    <property type="entry name" value="Sigma70_r4"/>
    <property type="match status" value="1"/>
</dbReference>
<dbReference type="RefSeq" id="WP_074648585.1">
    <property type="nucleotide sequence ID" value="NZ_FOIL01000005.1"/>
</dbReference>
<keyword evidence="2" id="KW-0731">Sigma factor</keyword>
<dbReference type="GO" id="GO:0006352">
    <property type="term" value="P:DNA-templated transcription initiation"/>
    <property type="evidence" value="ECO:0007669"/>
    <property type="project" value="InterPro"/>
</dbReference>
<dbReference type="AlphaFoldDB" id="A0A1I0BTM1"/>
<dbReference type="Pfam" id="PF04545">
    <property type="entry name" value="Sigma70_r4"/>
    <property type="match status" value="1"/>
</dbReference>
<accession>A0A1I0BTM1</accession>
<keyword evidence="4" id="KW-0804">Transcription</keyword>
<dbReference type="InterPro" id="IPR007624">
    <property type="entry name" value="RNA_pol_sigma70_r3"/>
</dbReference>
<keyword evidence="6" id="KW-0966">Cell projection</keyword>
<feature type="domain" description="RNA polymerase sigma-70" evidence="5">
    <location>
        <begin position="217"/>
        <end position="243"/>
    </location>
</feature>
<evidence type="ECO:0000259" key="5">
    <source>
        <dbReference type="PROSITE" id="PS00716"/>
    </source>
</evidence>
<dbReference type="SUPFAM" id="SSF88946">
    <property type="entry name" value="Sigma2 domain of RNA polymerase sigma factors"/>
    <property type="match status" value="1"/>
</dbReference>
<dbReference type="PANTHER" id="PTHR30385">
    <property type="entry name" value="SIGMA FACTOR F FLAGELLAR"/>
    <property type="match status" value="1"/>
</dbReference>
<dbReference type="GO" id="GO:0016987">
    <property type="term" value="F:sigma factor activity"/>
    <property type="evidence" value="ECO:0007669"/>
    <property type="project" value="UniProtKB-KW"/>
</dbReference>
<keyword evidence="6" id="KW-0969">Cilium</keyword>
<dbReference type="InterPro" id="IPR000943">
    <property type="entry name" value="RNA_pol_sigma70"/>
</dbReference>
<dbReference type="InterPro" id="IPR007627">
    <property type="entry name" value="RNA_pol_sigma70_r2"/>
</dbReference>
<keyword evidence="1" id="KW-0805">Transcription regulation</keyword>
<name>A0A1I0BTM1_9FIRM</name>
<organism evidence="6 7">
    <name type="scientific">[Clostridium] aminophilum</name>
    <dbReference type="NCBI Taxonomy" id="1526"/>
    <lineage>
        <taxon>Bacteria</taxon>
        <taxon>Bacillati</taxon>
        <taxon>Bacillota</taxon>
        <taxon>Clostridia</taxon>
        <taxon>Lachnospirales</taxon>
        <taxon>Lachnospiraceae</taxon>
    </lineage>
</organism>
<evidence type="ECO:0000256" key="1">
    <source>
        <dbReference type="ARBA" id="ARBA00023015"/>
    </source>
</evidence>
<dbReference type="NCBIfam" id="TIGR02937">
    <property type="entry name" value="sigma70-ECF"/>
    <property type="match status" value="1"/>
</dbReference>
<evidence type="ECO:0000313" key="7">
    <source>
        <dbReference type="Proteomes" id="UP000199820"/>
    </source>
</evidence>
<dbReference type="NCBIfam" id="TIGR02479">
    <property type="entry name" value="FliA_WhiG"/>
    <property type="match status" value="1"/>
</dbReference>
<dbReference type="OrthoDB" id="9799825at2"/>
<protein>
    <submittedName>
        <fullName evidence="6">RNA polymerase sigma factor for flagellar operon FliA</fullName>
    </submittedName>
</protein>
<dbReference type="Pfam" id="PF04539">
    <property type="entry name" value="Sigma70_r3"/>
    <property type="match status" value="1"/>
</dbReference>
<dbReference type="EMBL" id="FOIL01000005">
    <property type="protein sequence ID" value="SET10285.1"/>
    <property type="molecule type" value="Genomic_DNA"/>
</dbReference>
<dbReference type="Pfam" id="PF04542">
    <property type="entry name" value="Sigma70_r2"/>
    <property type="match status" value="1"/>
</dbReference>
<dbReference type="GO" id="GO:0003677">
    <property type="term" value="F:DNA binding"/>
    <property type="evidence" value="ECO:0007669"/>
    <property type="project" value="UniProtKB-KW"/>
</dbReference>
<keyword evidence="7" id="KW-1185">Reference proteome</keyword>
<evidence type="ECO:0000313" key="6">
    <source>
        <dbReference type="EMBL" id="SET10285.1"/>
    </source>
</evidence>
<dbReference type="PANTHER" id="PTHR30385:SF7">
    <property type="entry name" value="RNA POLYMERASE SIGMA FACTOR FLIA"/>
    <property type="match status" value="1"/>
</dbReference>
<dbReference type="InterPro" id="IPR012845">
    <property type="entry name" value="RNA_pol_sigma_FliA_WhiG"/>
</dbReference>
<evidence type="ECO:0000256" key="3">
    <source>
        <dbReference type="ARBA" id="ARBA00023125"/>
    </source>
</evidence>
<dbReference type="InterPro" id="IPR013325">
    <property type="entry name" value="RNA_pol_sigma_r2"/>
</dbReference>
<sequence>MNIEEMTNEELFKAYHETGDQAIRQALTLRYVYIVRTVAYRTRDMYSGSMQAEDIINEGVIEIMKAIDRYDPDKDNKFETFISRRIRGMVIDMIRRSDWMPRNFHKERRSIEDAREEMMRDLGRVPSDEELAERLNMDVKRIQLIQRVQNCTNVLSLDMTFDEDDESVFQVPTKDRDTMPEESFFHGETVSELTAAIESLKDKEKMVVSLYYVEELNMNQIAEVMEISQPRVSQLHSSAIKKLKNYMQKLA</sequence>